<evidence type="ECO:0000256" key="1">
    <source>
        <dbReference type="SAM" id="SignalP"/>
    </source>
</evidence>
<keyword evidence="3" id="KW-1185">Reference proteome</keyword>
<evidence type="ECO:0008006" key="4">
    <source>
        <dbReference type="Google" id="ProtNLM"/>
    </source>
</evidence>
<dbReference type="Proteomes" id="UP000317122">
    <property type="component" value="Unassembled WGS sequence"/>
</dbReference>
<name>A0A562P9D8_9HYPH</name>
<gene>
    <name evidence="2" type="ORF">IQ26_01010</name>
</gene>
<evidence type="ECO:0000313" key="3">
    <source>
        <dbReference type="Proteomes" id="UP000317122"/>
    </source>
</evidence>
<accession>A0A562P9D8</accession>
<dbReference type="Gene3D" id="3.90.226.10">
    <property type="entry name" value="2-enoyl-CoA Hydratase, Chain A, domain 1"/>
    <property type="match status" value="1"/>
</dbReference>
<dbReference type="RefSeq" id="WP_145714539.1">
    <property type="nucleotide sequence ID" value="NZ_BSPF01000022.1"/>
</dbReference>
<reference evidence="2 3" key="1">
    <citation type="journal article" date="2015" name="Stand. Genomic Sci.">
        <title>Genomic Encyclopedia of Bacterial and Archaeal Type Strains, Phase III: the genomes of soil and plant-associated and newly described type strains.</title>
        <authorList>
            <person name="Whitman W.B."/>
            <person name="Woyke T."/>
            <person name="Klenk H.P."/>
            <person name="Zhou Y."/>
            <person name="Lilburn T.G."/>
            <person name="Beck B.J."/>
            <person name="De Vos P."/>
            <person name="Vandamme P."/>
            <person name="Eisen J.A."/>
            <person name="Garrity G."/>
            <person name="Hugenholtz P."/>
            <person name="Kyrpides N.C."/>
        </authorList>
    </citation>
    <scope>NUCLEOTIDE SEQUENCE [LARGE SCALE GENOMIC DNA]</scope>
    <source>
        <strain evidence="2 3">CGMCC 1.2546</strain>
    </source>
</reference>
<dbReference type="PANTHER" id="PTHR37549:SF1">
    <property type="entry name" value="LIPOPROTEIN LPRI"/>
    <property type="match status" value="1"/>
</dbReference>
<sequence length="375" mass="41263">MGRFNFIGAILLALGFSSASGAAEIDVLDIQAGVDFVIIKGEITEGDGDRFIEVIQNREKVTVYLESPGGLIPEALRIGAEIRLRNYATLVAGGDGCFSACGLIWVSGARRYMSPDSLIGFHAAYIKKAGGYRESGVANAEIGSFLTHLGLRIEAIRFFTIAGPSDIRLLTPSKAKELGIDIFLLQGDDVVTPNDSPTGDRYAERWVLYNILRSRCQGYFQADASALEQGATEAFAKGNEILGSEKWVDLWLQLLDQWAAQIEPRGPVVLCVEVEENLRSQGLPTGIHGPSFDCAKAATPAERTMCADQNLWAKDRAMNAIYFWIRNNVEADLRKRILAVQRGWLAIRNNCDADSQCLNSVYDQRLQELKLVVIR</sequence>
<feature type="signal peptide" evidence="1">
    <location>
        <begin position="1"/>
        <end position="22"/>
    </location>
</feature>
<dbReference type="PANTHER" id="PTHR37549">
    <property type="entry name" value="LIPOPROTEIN LPRI"/>
    <property type="match status" value="1"/>
</dbReference>
<comment type="caution">
    <text evidence="2">The sequence shown here is derived from an EMBL/GenBank/DDBJ whole genome shotgun (WGS) entry which is preliminary data.</text>
</comment>
<proteinExistence type="predicted"/>
<protein>
    <recommendedName>
        <fullName evidence="4">Lysozyme inhibitor LprI N-terminal domain-containing protein</fullName>
    </recommendedName>
</protein>
<dbReference type="SUPFAM" id="SSF52096">
    <property type="entry name" value="ClpP/crotonase"/>
    <property type="match status" value="1"/>
</dbReference>
<dbReference type="GO" id="GO:0005576">
    <property type="term" value="C:extracellular region"/>
    <property type="evidence" value="ECO:0007669"/>
    <property type="project" value="TreeGrafter"/>
</dbReference>
<dbReference type="InterPro" id="IPR052755">
    <property type="entry name" value="Lysozyme_Inhibitor_LprI"/>
</dbReference>
<dbReference type="Gene3D" id="1.20.1270.180">
    <property type="match status" value="1"/>
</dbReference>
<dbReference type="InterPro" id="IPR029045">
    <property type="entry name" value="ClpP/crotonase-like_dom_sf"/>
</dbReference>
<keyword evidence="1" id="KW-0732">Signal</keyword>
<evidence type="ECO:0000313" key="2">
    <source>
        <dbReference type="EMBL" id="TWI41074.1"/>
    </source>
</evidence>
<dbReference type="OrthoDB" id="427567at2"/>
<dbReference type="EMBL" id="VLKT01000005">
    <property type="protein sequence ID" value="TWI41074.1"/>
    <property type="molecule type" value="Genomic_DNA"/>
</dbReference>
<feature type="chain" id="PRO_5022009679" description="Lysozyme inhibitor LprI N-terminal domain-containing protein" evidence="1">
    <location>
        <begin position="23"/>
        <end position="375"/>
    </location>
</feature>
<organism evidence="2 3">
    <name type="scientific">Mesorhizobium tianshanense</name>
    <dbReference type="NCBI Taxonomy" id="39844"/>
    <lineage>
        <taxon>Bacteria</taxon>
        <taxon>Pseudomonadati</taxon>
        <taxon>Pseudomonadota</taxon>
        <taxon>Alphaproteobacteria</taxon>
        <taxon>Hyphomicrobiales</taxon>
        <taxon>Phyllobacteriaceae</taxon>
        <taxon>Mesorhizobium</taxon>
    </lineage>
</organism>
<dbReference type="AlphaFoldDB" id="A0A562P9D8"/>